<dbReference type="Pfam" id="PF02518">
    <property type="entry name" value="HATPase_c"/>
    <property type="match status" value="1"/>
</dbReference>
<feature type="transmembrane region" description="Helical" evidence="1">
    <location>
        <begin position="131"/>
        <end position="152"/>
    </location>
</feature>
<evidence type="ECO:0000259" key="2">
    <source>
        <dbReference type="PROSITE" id="PS50109"/>
    </source>
</evidence>
<keyword evidence="1" id="KW-1133">Transmembrane helix</keyword>
<dbReference type="InterPro" id="IPR010559">
    <property type="entry name" value="Sig_transdc_His_kin_internal"/>
</dbReference>
<proteinExistence type="predicted"/>
<keyword evidence="1" id="KW-0812">Transmembrane</keyword>
<dbReference type="SUPFAM" id="SSF55874">
    <property type="entry name" value="ATPase domain of HSP90 chaperone/DNA topoisomerase II/histidine kinase"/>
    <property type="match status" value="1"/>
</dbReference>
<dbReference type="Pfam" id="PF06580">
    <property type="entry name" value="His_kinase"/>
    <property type="match status" value="1"/>
</dbReference>
<gene>
    <name evidence="3" type="ORF">JY572_06325</name>
</gene>
<dbReference type="SMART" id="SM00387">
    <property type="entry name" value="HATPase_c"/>
    <property type="match status" value="1"/>
</dbReference>
<dbReference type="InterPro" id="IPR050640">
    <property type="entry name" value="Bact_2-comp_sensor_kinase"/>
</dbReference>
<reference evidence="3 4" key="1">
    <citation type="submission" date="2021-02" db="EMBL/GenBank/DDBJ databases">
        <title>De Novo genome assembly of isolated myxobacteria.</title>
        <authorList>
            <person name="Stevens D.C."/>
        </authorList>
    </citation>
    <scope>NUCLEOTIDE SEQUENCE [LARGE SCALE GENOMIC DNA]</scope>
    <source>
        <strain evidence="3 4">SCHIC003</strain>
    </source>
</reference>
<feature type="transmembrane region" description="Helical" evidence="1">
    <location>
        <begin position="53"/>
        <end position="77"/>
    </location>
</feature>
<dbReference type="InterPro" id="IPR003594">
    <property type="entry name" value="HATPase_dom"/>
</dbReference>
<evidence type="ECO:0000256" key="1">
    <source>
        <dbReference type="SAM" id="Phobius"/>
    </source>
</evidence>
<organism evidence="3 4">
    <name type="scientific">Myxococcus landrumensis</name>
    <dbReference type="NCBI Taxonomy" id="2813577"/>
    <lineage>
        <taxon>Bacteria</taxon>
        <taxon>Pseudomonadati</taxon>
        <taxon>Myxococcota</taxon>
        <taxon>Myxococcia</taxon>
        <taxon>Myxococcales</taxon>
        <taxon>Cystobacterineae</taxon>
        <taxon>Myxococcaceae</taxon>
        <taxon>Myxococcus</taxon>
    </lineage>
</organism>
<dbReference type="Proteomes" id="UP000663090">
    <property type="component" value="Chromosome"/>
</dbReference>
<feature type="transmembrane region" description="Helical" evidence="1">
    <location>
        <begin position="89"/>
        <end position="111"/>
    </location>
</feature>
<name>A0ABX7NE60_9BACT</name>
<keyword evidence="4" id="KW-1185">Reference proteome</keyword>
<protein>
    <submittedName>
        <fullName evidence="3">Histidine kinase</fullName>
    </submittedName>
</protein>
<dbReference type="EMBL" id="CP071091">
    <property type="protein sequence ID" value="QSQ15676.1"/>
    <property type="molecule type" value="Genomic_DNA"/>
</dbReference>
<dbReference type="RefSeq" id="WP_206717369.1">
    <property type="nucleotide sequence ID" value="NZ_CP071091.1"/>
</dbReference>
<feature type="domain" description="Histidine kinase" evidence="2">
    <location>
        <begin position="274"/>
        <end position="367"/>
    </location>
</feature>
<dbReference type="GO" id="GO:0016301">
    <property type="term" value="F:kinase activity"/>
    <property type="evidence" value="ECO:0007669"/>
    <property type="project" value="UniProtKB-KW"/>
</dbReference>
<keyword evidence="3" id="KW-0808">Transferase</keyword>
<keyword evidence="1" id="KW-0472">Membrane</keyword>
<dbReference type="PROSITE" id="PS50109">
    <property type="entry name" value="HIS_KIN"/>
    <property type="match status" value="1"/>
</dbReference>
<evidence type="ECO:0000313" key="4">
    <source>
        <dbReference type="Proteomes" id="UP000663090"/>
    </source>
</evidence>
<sequence>MKQGESRAPWGVDGRALSWWRVALAGMTVGLLAALPHAVGAYAREPSAFGGKLALALVPYGVWALLAPPILALFLRVGRGAPGGGRRTGVLIALGGLFVLLHALLLSAMLSVLEDWPARGRVFSEGLRTVLLERGALGTFEYLLFLSAWRVLDAVRRAREQELAESRWRAQLAESRLQALRAQLDPHFLFNTLNAVVGLVRQSRNPEAVDALVRLGELLRASLEGRGSHEVPLSEELGLVRRYLEIEQLRFGARLEWSLEPEPETLVARVPALVLQPLVENAIKHGTSRRVSKGHVRVRASRRGAVLVLEVQDDGPGLRSGAVGGMGIGVANTRDRIHQLHGEAFGLTLEEAAEGGVIARVTLPFVAFETVRA</sequence>
<dbReference type="InterPro" id="IPR005467">
    <property type="entry name" value="His_kinase_dom"/>
</dbReference>
<dbReference type="InterPro" id="IPR036890">
    <property type="entry name" value="HATPase_C_sf"/>
</dbReference>
<keyword evidence="3" id="KW-0418">Kinase</keyword>
<accession>A0ABX7NE60</accession>
<dbReference type="PANTHER" id="PTHR34220:SF7">
    <property type="entry name" value="SENSOR HISTIDINE KINASE YPDA"/>
    <property type="match status" value="1"/>
</dbReference>
<dbReference type="Gene3D" id="3.30.565.10">
    <property type="entry name" value="Histidine kinase-like ATPase, C-terminal domain"/>
    <property type="match status" value="1"/>
</dbReference>
<evidence type="ECO:0000313" key="3">
    <source>
        <dbReference type="EMBL" id="QSQ15676.1"/>
    </source>
</evidence>
<dbReference type="PANTHER" id="PTHR34220">
    <property type="entry name" value="SENSOR HISTIDINE KINASE YPDA"/>
    <property type="match status" value="1"/>
</dbReference>